<dbReference type="InterPro" id="IPR010869">
    <property type="entry name" value="DUF1501"/>
</dbReference>
<dbReference type="InterPro" id="IPR017850">
    <property type="entry name" value="Alkaline_phosphatase_core_sf"/>
</dbReference>
<evidence type="ECO:0000313" key="3">
    <source>
        <dbReference type="Proteomes" id="UP000319383"/>
    </source>
</evidence>
<dbReference type="SUPFAM" id="SSF53649">
    <property type="entry name" value="Alkaline phosphatase-like"/>
    <property type="match status" value="1"/>
</dbReference>
<protein>
    <recommendedName>
        <fullName evidence="4">DUF1501 domain-containing protein</fullName>
    </recommendedName>
</protein>
<dbReference type="PANTHER" id="PTHR43737">
    <property type="entry name" value="BLL7424 PROTEIN"/>
    <property type="match status" value="1"/>
</dbReference>
<keyword evidence="3" id="KW-1185">Reference proteome</keyword>
<reference evidence="2 3" key="1">
    <citation type="submission" date="2019-02" db="EMBL/GenBank/DDBJ databases">
        <title>Deep-cultivation of Planctomycetes and their phenomic and genomic characterization uncovers novel biology.</title>
        <authorList>
            <person name="Wiegand S."/>
            <person name="Jogler M."/>
            <person name="Boedeker C."/>
            <person name="Pinto D."/>
            <person name="Vollmers J."/>
            <person name="Rivas-Marin E."/>
            <person name="Kohn T."/>
            <person name="Peeters S.H."/>
            <person name="Heuer A."/>
            <person name="Rast P."/>
            <person name="Oberbeckmann S."/>
            <person name="Bunk B."/>
            <person name="Jeske O."/>
            <person name="Meyerdierks A."/>
            <person name="Storesund J.E."/>
            <person name="Kallscheuer N."/>
            <person name="Luecker S."/>
            <person name="Lage O.M."/>
            <person name="Pohl T."/>
            <person name="Merkel B.J."/>
            <person name="Hornburger P."/>
            <person name="Mueller R.-W."/>
            <person name="Bruemmer F."/>
            <person name="Labrenz M."/>
            <person name="Spormann A.M."/>
            <person name="Op den Camp H."/>
            <person name="Overmann J."/>
            <person name="Amann R."/>
            <person name="Jetten M.S.M."/>
            <person name="Mascher T."/>
            <person name="Medema M.H."/>
            <person name="Devos D.P."/>
            <person name="Kaster A.-K."/>
            <person name="Ovreas L."/>
            <person name="Rohde M."/>
            <person name="Galperin M.Y."/>
            <person name="Jogler C."/>
        </authorList>
    </citation>
    <scope>NUCLEOTIDE SEQUENCE [LARGE SCALE GENOMIC DNA]</scope>
    <source>
        <strain evidence="2 3">Mal52</strain>
    </source>
</reference>
<sequence>MSGYNPQAAQHPVFARRTALQAGAVGLLGLGMNHLDALHAATRVEGKYTPVEPTAKACIYIFLSGGLAQQDSFDLKPQAPAEIRGDFQPIATQTPGIEICEHLPLLAQRSNDWSVVRSLTHPTNGHTLGHYFMLTGRSVANPGFVGDRKPRPGDWPSIASIVGDAIPPRNDNLPPAVVLPERLVHWSGGVIPGAYGGQMGRRRDPFFIEASPYGDPMWRGAYPEYTFPNQSKKPPGSPDARTYQAPNLKLPQGLSPKRMDRRLDLLASIDDQRRAMERSAEGRSYDLHRQSAISLLSNQKVQQAFDVTRADDKIQERYGRNSFGWSLLMAYRLVSAGVNLVQVNLGNNETWDTHGDAFPRLKNKLFPPTDRALCALMDDLKNSGQFDSTLIVMGSEFGRTPKISHLTDTFFGPGRDHWGAVQSVFFAGGGVRGGTVIGSSDKQAGYPAADPQTPDSMAATIYHALGIPKTAAWYDDTGRPHHIYTGVPIDGLLG</sequence>
<feature type="region of interest" description="Disordered" evidence="1">
    <location>
        <begin position="225"/>
        <end position="255"/>
    </location>
</feature>
<evidence type="ECO:0000256" key="1">
    <source>
        <dbReference type="SAM" id="MobiDB-lite"/>
    </source>
</evidence>
<accession>A0A517ZU62</accession>
<dbReference type="EMBL" id="CP036276">
    <property type="protein sequence ID" value="QDU46018.1"/>
    <property type="molecule type" value="Genomic_DNA"/>
</dbReference>
<dbReference type="Proteomes" id="UP000319383">
    <property type="component" value="Chromosome"/>
</dbReference>
<dbReference type="RefSeq" id="WP_145378548.1">
    <property type="nucleotide sequence ID" value="NZ_CP036276.1"/>
</dbReference>
<gene>
    <name evidence="2" type="ORF">Mal52_45150</name>
</gene>
<proteinExistence type="predicted"/>
<organism evidence="2 3">
    <name type="scientific">Symmachiella dynata</name>
    <dbReference type="NCBI Taxonomy" id="2527995"/>
    <lineage>
        <taxon>Bacteria</taxon>
        <taxon>Pseudomonadati</taxon>
        <taxon>Planctomycetota</taxon>
        <taxon>Planctomycetia</taxon>
        <taxon>Planctomycetales</taxon>
        <taxon>Planctomycetaceae</taxon>
        <taxon>Symmachiella</taxon>
    </lineage>
</organism>
<evidence type="ECO:0008006" key="4">
    <source>
        <dbReference type="Google" id="ProtNLM"/>
    </source>
</evidence>
<dbReference type="Pfam" id="PF07394">
    <property type="entry name" value="DUF1501"/>
    <property type="match status" value="1"/>
</dbReference>
<dbReference type="PANTHER" id="PTHR43737:SF1">
    <property type="entry name" value="DUF1501 DOMAIN-CONTAINING PROTEIN"/>
    <property type="match status" value="1"/>
</dbReference>
<evidence type="ECO:0000313" key="2">
    <source>
        <dbReference type="EMBL" id="QDU46018.1"/>
    </source>
</evidence>
<dbReference type="AlphaFoldDB" id="A0A517ZU62"/>
<dbReference type="KEGG" id="sdyn:Mal52_45150"/>
<name>A0A517ZU62_9PLAN</name>